<comment type="caution">
    <text evidence="2">The sequence shown here is derived from an EMBL/GenBank/DDBJ whole genome shotgun (WGS) entry which is preliminary data.</text>
</comment>
<feature type="compositionally biased region" description="Polar residues" evidence="1">
    <location>
        <begin position="299"/>
        <end position="313"/>
    </location>
</feature>
<name>A0A2P6NX26_9EUKA</name>
<dbReference type="InterPro" id="IPR016130">
    <property type="entry name" value="Tyr_Pase_AS"/>
</dbReference>
<dbReference type="STRING" id="1890364.A0A2P6NX26"/>
<accession>A0A2P6NX26</accession>
<dbReference type="SUPFAM" id="SSF52799">
    <property type="entry name" value="(Phosphotyrosine protein) phosphatases II"/>
    <property type="match status" value="1"/>
</dbReference>
<proteinExistence type="predicted"/>
<evidence type="ECO:0000313" key="3">
    <source>
        <dbReference type="Proteomes" id="UP000241769"/>
    </source>
</evidence>
<dbReference type="InParanoid" id="A0A2P6NX26"/>
<dbReference type="Gene3D" id="3.90.190.10">
    <property type="entry name" value="Protein tyrosine phosphatase superfamily"/>
    <property type="match status" value="1"/>
</dbReference>
<evidence type="ECO:0000313" key="2">
    <source>
        <dbReference type="EMBL" id="PRP88486.1"/>
    </source>
</evidence>
<evidence type="ECO:0008006" key="4">
    <source>
        <dbReference type="Google" id="ProtNLM"/>
    </source>
</evidence>
<feature type="region of interest" description="Disordered" evidence="1">
    <location>
        <begin position="299"/>
        <end position="337"/>
    </location>
</feature>
<gene>
    <name evidence="2" type="ORF">PROFUN_03203</name>
</gene>
<dbReference type="GO" id="GO:0004721">
    <property type="term" value="F:phosphoprotein phosphatase activity"/>
    <property type="evidence" value="ECO:0007669"/>
    <property type="project" value="InterPro"/>
</dbReference>
<dbReference type="Proteomes" id="UP000241769">
    <property type="component" value="Unassembled WGS sequence"/>
</dbReference>
<sequence length="368" mass="41714">MSHHFAGIANFRDLFESSGGIIPPGRIYRCATPSEATPEDVDYLLNTLKVKTIIDLRTTAESAADIGQNLLRKHFTVIPENMLHRTAEIESMKSSHDRLLFQIPVIPSNLSFLRELAYTDKAKLAFYGLMGWSEQSNRIIGDMMVNLRLEGLYRLILKTSWKNILRTLDILSDPSVYPVVIHCTQGKDRTGMIASLIMHICQVPEQIISEDYTKSEKELEPMRLDPEYMKRNFARAAPLGLDMTSWMLSPMEAITTTHEWVKSYFGSYHQYLEWIGFNVLNQAKLKELLVPKPRVVTDSQMSSRNASAASSIDRSPFLSDQLAGGDDKEYGKKEKKKSGLRFSITFDDEKKDSHVVIPNDISEPSTST</sequence>
<dbReference type="Pfam" id="PF13350">
    <property type="entry name" value="Y_phosphatase3"/>
    <property type="match status" value="1"/>
</dbReference>
<dbReference type="AlphaFoldDB" id="A0A2P6NX26"/>
<dbReference type="EMBL" id="MDYQ01000010">
    <property type="protein sequence ID" value="PRP88486.1"/>
    <property type="molecule type" value="Genomic_DNA"/>
</dbReference>
<evidence type="ECO:0000256" key="1">
    <source>
        <dbReference type="SAM" id="MobiDB-lite"/>
    </source>
</evidence>
<reference evidence="2 3" key="1">
    <citation type="journal article" date="2018" name="Genome Biol. Evol.">
        <title>Multiple Roots of Fruiting Body Formation in Amoebozoa.</title>
        <authorList>
            <person name="Hillmann F."/>
            <person name="Forbes G."/>
            <person name="Novohradska S."/>
            <person name="Ferling I."/>
            <person name="Riege K."/>
            <person name="Groth M."/>
            <person name="Westermann M."/>
            <person name="Marz M."/>
            <person name="Spaller T."/>
            <person name="Winckler T."/>
            <person name="Schaap P."/>
            <person name="Glockner G."/>
        </authorList>
    </citation>
    <scope>NUCLEOTIDE SEQUENCE [LARGE SCALE GENOMIC DNA]</scope>
    <source>
        <strain evidence="2 3">Jena</strain>
    </source>
</reference>
<dbReference type="InterPro" id="IPR026893">
    <property type="entry name" value="Tyr/Ser_Pase_IphP-type"/>
</dbReference>
<dbReference type="InterPro" id="IPR029021">
    <property type="entry name" value="Prot-tyrosine_phosphatase-like"/>
</dbReference>
<dbReference type="PANTHER" id="PTHR31126:SF1">
    <property type="entry name" value="TYROSINE SPECIFIC PROTEIN PHOSPHATASES DOMAIN-CONTAINING PROTEIN"/>
    <property type="match status" value="1"/>
</dbReference>
<dbReference type="OrthoDB" id="17139at2759"/>
<dbReference type="PANTHER" id="PTHR31126">
    <property type="entry name" value="TYROSINE-PROTEIN PHOSPHATASE"/>
    <property type="match status" value="1"/>
</dbReference>
<protein>
    <recommendedName>
        <fullName evidence="4">Tyrosine specific protein phosphatases domain-containing protein</fullName>
    </recommendedName>
</protein>
<keyword evidence="3" id="KW-1185">Reference proteome</keyword>
<dbReference type="PROSITE" id="PS00383">
    <property type="entry name" value="TYR_PHOSPHATASE_1"/>
    <property type="match status" value="1"/>
</dbReference>
<organism evidence="2 3">
    <name type="scientific">Planoprotostelium fungivorum</name>
    <dbReference type="NCBI Taxonomy" id="1890364"/>
    <lineage>
        <taxon>Eukaryota</taxon>
        <taxon>Amoebozoa</taxon>
        <taxon>Evosea</taxon>
        <taxon>Variosea</taxon>
        <taxon>Cavosteliida</taxon>
        <taxon>Cavosteliaceae</taxon>
        <taxon>Planoprotostelium</taxon>
    </lineage>
</organism>